<comment type="caution">
    <text evidence="3">The sequence shown here is derived from an EMBL/GenBank/DDBJ whole genome shotgun (WGS) entry which is preliminary data.</text>
</comment>
<feature type="transmembrane region" description="Helical" evidence="2">
    <location>
        <begin position="75"/>
        <end position="97"/>
    </location>
</feature>
<accession>A0A1X2IWE2</accession>
<keyword evidence="4" id="KW-1185">Reference proteome</keyword>
<keyword evidence="2" id="KW-0472">Membrane</keyword>
<proteinExistence type="predicted"/>
<feature type="region of interest" description="Disordered" evidence="1">
    <location>
        <begin position="1"/>
        <end position="22"/>
    </location>
</feature>
<keyword evidence="2" id="KW-0812">Transmembrane</keyword>
<name>A0A1X2IWE2_9FUNG</name>
<dbReference type="AlphaFoldDB" id="A0A1X2IWE2"/>
<protein>
    <submittedName>
        <fullName evidence="3">Uncharacterized protein</fullName>
    </submittedName>
</protein>
<dbReference type="Proteomes" id="UP000193560">
    <property type="component" value="Unassembled WGS sequence"/>
</dbReference>
<keyword evidence="2" id="KW-1133">Transmembrane helix</keyword>
<dbReference type="EMBL" id="MCGE01000003">
    <property type="protein sequence ID" value="ORZ23385.1"/>
    <property type="molecule type" value="Genomic_DNA"/>
</dbReference>
<feature type="transmembrane region" description="Helical" evidence="2">
    <location>
        <begin position="109"/>
        <end position="127"/>
    </location>
</feature>
<reference evidence="3 4" key="1">
    <citation type="submission" date="2016-07" db="EMBL/GenBank/DDBJ databases">
        <title>Pervasive Adenine N6-methylation of Active Genes in Fungi.</title>
        <authorList>
            <consortium name="DOE Joint Genome Institute"/>
            <person name="Mondo S.J."/>
            <person name="Dannebaum R.O."/>
            <person name="Kuo R.C."/>
            <person name="Labutti K."/>
            <person name="Haridas S."/>
            <person name="Kuo A."/>
            <person name="Salamov A."/>
            <person name="Ahrendt S.R."/>
            <person name="Lipzen A."/>
            <person name="Sullivan W."/>
            <person name="Andreopoulos W.B."/>
            <person name="Clum A."/>
            <person name="Lindquist E."/>
            <person name="Daum C."/>
            <person name="Ramamoorthy G.K."/>
            <person name="Gryganskyi A."/>
            <person name="Culley D."/>
            <person name="Magnuson J.K."/>
            <person name="James T.Y."/>
            <person name="O'Malley M.A."/>
            <person name="Stajich J.E."/>
            <person name="Spatafora J.W."/>
            <person name="Visel A."/>
            <person name="Grigoriev I.V."/>
        </authorList>
    </citation>
    <scope>NUCLEOTIDE SEQUENCE [LARGE SCALE GENOMIC DNA]</scope>
    <source>
        <strain evidence="3 4">NRRL 1336</strain>
    </source>
</reference>
<evidence type="ECO:0000313" key="3">
    <source>
        <dbReference type="EMBL" id="ORZ23385.1"/>
    </source>
</evidence>
<evidence type="ECO:0000256" key="1">
    <source>
        <dbReference type="SAM" id="MobiDB-lite"/>
    </source>
</evidence>
<gene>
    <name evidence="3" type="ORF">BCR42DRAFT_404640</name>
</gene>
<feature type="compositionally biased region" description="Basic residues" evidence="1">
    <location>
        <begin position="8"/>
        <end position="17"/>
    </location>
</feature>
<evidence type="ECO:0000313" key="4">
    <source>
        <dbReference type="Proteomes" id="UP000193560"/>
    </source>
</evidence>
<feature type="transmembrane region" description="Helical" evidence="2">
    <location>
        <begin position="50"/>
        <end position="68"/>
    </location>
</feature>
<sequence>MTMTIAMRTKKKKKRHPSPNLTVSLPPLLKQLWMLVSRNLLPPRLPLLPLHQTSLAFIICLYLHILLVQEHPLPLFVYSPPLLLTLYNTTLAFIFPSLFLSNKKKIRRLIYTCCCCCFCMCVCRVYLCNINKKTE</sequence>
<organism evidence="3 4">
    <name type="scientific">Absidia repens</name>
    <dbReference type="NCBI Taxonomy" id="90262"/>
    <lineage>
        <taxon>Eukaryota</taxon>
        <taxon>Fungi</taxon>
        <taxon>Fungi incertae sedis</taxon>
        <taxon>Mucoromycota</taxon>
        <taxon>Mucoromycotina</taxon>
        <taxon>Mucoromycetes</taxon>
        <taxon>Mucorales</taxon>
        <taxon>Cunninghamellaceae</taxon>
        <taxon>Absidia</taxon>
    </lineage>
</organism>
<evidence type="ECO:0000256" key="2">
    <source>
        <dbReference type="SAM" id="Phobius"/>
    </source>
</evidence>